<evidence type="ECO:0000313" key="2">
    <source>
        <dbReference type="Proteomes" id="UP000001798"/>
    </source>
</evidence>
<dbReference type="RefSeq" id="XP_024551266.1">
    <property type="nucleotide sequence ID" value="XM_024695472.1"/>
</dbReference>
<reference evidence="1 2" key="1">
    <citation type="journal article" date="2011" name="PLoS Genet.">
        <title>Genomic analysis of the necrotrophic fungal pathogens Sclerotinia sclerotiorum and Botrytis cinerea.</title>
        <authorList>
            <person name="Amselem J."/>
            <person name="Cuomo C.A."/>
            <person name="van Kan J.A."/>
            <person name="Viaud M."/>
            <person name="Benito E.P."/>
            <person name="Couloux A."/>
            <person name="Coutinho P.M."/>
            <person name="de Vries R.P."/>
            <person name="Dyer P.S."/>
            <person name="Fillinger S."/>
            <person name="Fournier E."/>
            <person name="Gout L."/>
            <person name="Hahn M."/>
            <person name="Kohn L."/>
            <person name="Lapalu N."/>
            <person name="Plummer K.M."/>
            <person name="Pradier J.M."/>
            <person name="Quevillon E."/>
            <person name="Sharon A."/>
            <person name="Simon A."/>
            <person name="ten Have A."/>
            <person name="Tudzynski B."/>
            <person name="Tudzynski P."/>
            <person name="Wincker P."/>
            <person name="Andrew M."/>
            <person name="Anthouard V."/>
            <person name="Beever R.E."/>
            <person name="Beffa R."/>
            <person name="Benoit I."/>
            <person name="Bouzid O."/>
            <person name="Brault B."/>
            <person name="Chen Z."/>
            <person name="Choquer M."/>
            <person name="Collemare J."/>
            <person name="Cotton P."/>
            <person name="Danchin E.G."/>
            <person name="Da Silva C."/>
            <person name="Gautier A."/>
            <person name="Giraud C."/>
            <person name="Giraud T."/>
            <person name="Gonzalez C."/>
            <person name="Grossetete S."/>
            <person name="Guldener U."/>
            <person name="Henrissat B."/>
            <person name="Howlett B.J."/>
            <person name="Kodira C."/>
            <person name="Kretschmer M."/>
            <person name="Lappartient A."/>
            <person name="Leroch M."/>
            <person name="Levis C."/>
            <person name="Mauceli E."/>
            <person name="Neuveglise C."/>
            <person name="Oeser B."/>
            <person name="Pearson M."/>
            <person name="Poulain J."/>
            <person name="Poussereau N."/>
            <person name="Quesneville H."/>
            <person name="Rascle C."/>
            <person name="Schumacher J."/>
            <person name="Segurens B."/>
            <person name="Sexton A."/>
            <person name="Silva E."/>
            <person name="Sirven C."/>
            <person name="Soanes D.M."/>
            <person name="Talbot N.J."/>
            <person name="Templeton M."/>
            <person name="Yandava C."/>
            <person name="Yarden O."/>
            <person name="Zeng Q."/>
            <person name="Rollins J.A."/>
            <person name="Lebrun M.H."/>
            <person name="Dickman M."/>
        </authorList>
    </citation>
    <scope>NUCLEOTIDE SEQUENCE [LARGE SCALE GENOMIC DNA]</scope>
    <source>
        <strain evidence="1 2">B05.10</strain>
    </source>
</reference>
<dbReference type="OrthoDB" id="62952at2759"/>
<reference evidence="1 2" key="3">
    <citation type="journal article" date="2017" name="Mol. Plant Pathol.">
        <title>A gapless genome sequence of the fungus Botrytis cinerea.</title>
        <authorList>
            <person name="Van Kan J.A."/>
            <person name="Stassen J.H."/>
            <person name="Mosbach A."/>
            <person name="Van Der Lee T.A."/>
            <person name="Faino L."/>
            <person name="Farmer A.D."/>
            <person name="Papasotiriou D.G."/>
            <person name="Zhou S."/>
            <person name="Seidl M.F."/>
            <person name="Cottam E."/>
            <person name="Edel D."/>
            <person name="Hahn M."/>
            <person name="Schwartz D.C."/>
            <person name="Dietrich R.A."/>
            <person name="Widdison S."/>
            <person name="Scalliet G."/>
        </authorList>
    </citation>
    <scope>NUCLEOTIDE SEQUENCE [LARGE SCALE GENOMIC DNA]</scope>
    <source>
        <strain evidence="1 2">B05.10</strain>
    </source>
</reference>
<dbReference type="GeneID" id="36394563"/>
<gene>
    <name evidence="1" type="ORF">BCIN_10g01850</name>
</gene>
<organism evidence="1 2">
    <name type="scientific">Botryotinia fuckeliana (strain B05.10)</name>
    <name type="common">Noble rot fungus</name>
    <name type="synonym">Botrytis cinerea</name>
    <dbReference type="NCBI Taxonomy" id="332648"/>
    <lineage>
        <taxon>Eukaryota</taxon>
        <taxon>Fungi</taxon>
        <taxon>Dikarya</taxon>
        <taxon>Ascomycota</taxon>
        <taxon>Pezizomycotina</taxon>
        <taxon>Leotiomycetes</taxon>
        <taxon>Helotiales</taxon>
        <taxon>Sclerotiniaceae</taxon>
        <taxon>Botrytis</taxon>
    </lineage>
</organism>
<dbReference type="AlphaFoldDB" id="A0A384JUA1"/>
<dbReference type="EMBL" id="CP009814">
    <property type="protein sequence ID" value="ATZ54166.1"/>
    <property type="molecule type" value="Genomic_DNA"/>
</dbReference>
<evidence type="ECO:0000313" key="1">
    <source>
        <dbReference type="EMBL" id="ATZ54166.1"/>
    </source>
</evidence>
<keyword evidence="2" id="KW-1185">Reference proteome</keyword>
<proteinExistence type="predicted"/>
<dbReference type="Proteomes" id="UP000001798">
    <property type="component" value="Chromosome 10"/>
</dbReference>
<reference evidence="1 2" key="2">
    <citation type="journal article" date="2012" name="Eukaryot. Cell">
        <title>Genome update of Botrytis cinerea strains B05.10 and T4.</title>
        <authorList>
            <person name="Staats M."/>
            <person name="van Kan J.A."/>
        </authorList>
    </citation>
    <scope>NUCLEOTIDE SEQUENCE [LARGE SCALE GENOMIC DNA]</scope>
    <source>
        <strain evidence="1 2">B05.10</strain>
    </source>
</reference>
<dbReference type="KEGG" id="bfu:BCIN_10g01850"/>
<protein>
    <submittedName>
        <fullName evidence="1">Uncharacterized protein</fullName>
    </submittedName>
</protein>
<accession>A0A384JUA1</accession>
<sequence length="593" mass="68806">MQRSNTKRPDLRHIRVAIPKSLQHDIDPKITPSTSFTATPQNTKPTLLNIAREIRDLILDNLLISPALGTGASMCAKLNGTEIPITKETPQFLFHTSILYTCKQLYEEGFKVLYGRNEFIVDCLEYPDARPRRNQNWRSTPVGWFDSLEVYAISDTLVISPLTRVLEDSYFTHGMCMALDCQTLELAFGQYRSKQISQIKNWKVLVRCPTGIYDMHALLRFCQAVCHVPGLKITFLFVGTGKSEDESVDLNTAVKIWNPLKLLRNVAKVEFREATHEEVPEYMSYTLSRGFYSCKGFLSSINLLREHVALMKGSSPLIDTEFIHLQYERLLAYTQTFECNPELRADLAFHVDLEAKSPRWGCPNNIFRGENLYHIEEHLNNARKAASSSNINTSLFKFSRNHVLLELEKQYKAINRHAFEIKEFIKLEKRSEGFFGLSGSDPRISLNKPYNGTGTIMKHRKTKRIVEAHQEFLKNEWWDPSIEALMLLEKYADSFARVPSRQWSVHFRRHNTASLNASLPRAKLIENIKEAYKCREYNDFVQGFKEAVDDMDGQLIEIRKERQRLFEYGNIEETERIIRLDYRKFEAAYWSLN</sequence>
<dbReference type="VEuPathDB" id="FungiDB:Bcin10g01850"/>
<name>A0A384JUA1_BOTFB</name>